<evidence type="ECO:0000256" key="7">
    <source>
        <dbReference type="ARBA" id="ARBA00022475"/>
    </source>
</evidence>
<dbReference type="PANTHER" id="PTHR34148">
    <property type="entry name" value="ADENOSYLCOBINAMIDE-GDP RIBAZOLETRANSFERASE"/>
    <property type="match status" value="1"/>
</dbReference>
<keyword evidence="12 19" id="KW-1133">Transmembrane helix</keyword>
<dbReference type="Pfam" id="PF02654">
    <property type="entry name" value="CobS"/>
    <property type="match status" value="1"/>
</dbReference>
<keyword evidence="11 19" id="KW-0460">Magnesium</keyword>
<evidence type="ECO:0000256" key="2">
    <source>
        <dbReference type="ARBA" id="ARBA00004651"/>
    </source>
</evidence>
<sequence length="253" mass="27980">MREFINNFLLMIQFLTRIPVNKSLPCGKENFRRASIFMPVIGLIVGGIQWIIYKLAILILPVNVSAVIVLLAGIILTGALHVDGLGDMCDGFFAFKGNDRIIEIMKDSRIGSYACVTIVMDLLLKYSLLCFILPKFSLIIIAAPVIARFSIVFIAFIGRTAKSTGSGNLFIGNIGKLQMFLTTCITMIILLFVVNMNPRYVIILILAAFIVPFIFNLYCNRKIGGLTGDLFGADNEMVEIITMLIASVAMMHL</sequence>
<evidence type="ECO:0000256" key="3">
    <source>
        <dbReference type="ARBA" id="ARBA00004663"/>
    </source>
</evidence>
<comment type="catalytic activity">
    <reaction evidence="18 19">
        <text>alpha-ribazole 5'-phosphate + adenosylcob(III)inamide-GDP = adenosylcob(III)alamin 5'-phosphate + GMP + H(+)</text>
        <dbReference type="Rhea" id="RHEA:23560"/>
        <dbReference type="ChEBI" id="CHEBI:15378"/>
        <dbReference type="ChEBI" id="CHEBI:57918"/>
        <dbReference type="ChEBI" id="CHEBI:58115"/>
        <dbReference type="ChEBI" id="CHEBI:60487"/>
        <dbReference type="ChEBI" id="CHEBI:60493"/>
        <dbReference type="EC" id="2.7.8.26"/>
    </reaction>
</comment>
<feature type="transmembrane region" description="Helical" evidence="19">
    <location>
        <begin position="34"/>
        <end position="52"/>
    </location>
</feature>
<protein>
    <recommendedName>
        <fullName evidence="6 19">Adenosylcobinamide-GDP ribazoletransferase</fullName>
        <ecNumber evidence="5 19">2.7.8.26</ecNumber>
    </recommendedName>
    <alternativeName>
        <fullName evidence="16 19">Cobalamin synthase</fullName>
    </alternativeName>
    <alternativeName>
        <fullName evidence="15 19">Cobalamin-5'-phosphate synthase</fullName>
    </alternativeName>
</protein>
<evidence type="ECO:0000256" key="16">
    <source>
        <dbReference type="ARBA" id="ARBA00032853"/>
    </source>
</evidence>
<keyword evidence="10 19" id="KW-0812">Transmembrane</keyword>
<dbReference type="Proteomes" id="UP001564657">
    <property type="component" value="Unassembled WGS sequence"/>
</dbReference>
<keyword evidence="9 19" id="KW-0808">Transferase</keyword>
<organism evidence="20 21">
    <name type="scientific">Clostridium moutaii</name>
    <dbReference type="NCBI Taxonomy" id="3240932"/>
    <lineage>
        <taxon>Bacteria</taxon>
        <taxon>Bacillati</taxon>
        <taxon>Bacillota</taxon>
        <taxon>Clostridia</taxon>
        <taxon>Eubacteriales</taxon>
        <taxon>Clostridiaceae</taxon>
        <taxon>Clostridium</taxon>
    </lineage>
</organism>
<dbReference type="RefSeq" id="WP_369705361.1">
    <property type="nucleotide sequence ID" value="NZ_JBGEWD010000019.1"/>
</dbReference>
<evidence type="ECO:0000256" key="9">
    <source>
        <dbReference type="ARBA" id="ARBA00022679"/>
    </source>
</evidence>
<feature type="transmembrane region" description="Helical" evidence="19">
    <location>
        <begin position="177"/>
        <end position="194"/>
    </location>
</feature>
<feature type="transmembrane region" description="Helical" evidence="19">
    <location>
        <begin position="135"/>
        <end position="157"/>
    </location>
</feature>
<evidence type="ECO:0000313" key="20">
    <source>
        <dbReference type="EMBL" id="MEY8001465.1"/>
    </source>
</evidence>
<comment type="similarity">
    <text evidence="4 19">Belongs to the CobS family.</text>
</comment>
<comment type="pathway">
    <text evidence="3 19">Cofactor biosynthesis; adenosylcobalamin biosynthesis; adenosylcobalamin from cob(II)yrinate a,c-diamide: step 7/7.</text>
</comment>
<evidence type="ECO:0000256" key="4">
    <source>
        <dbReference type="ARBA" id="ARBA00010561"/>
    </source>
</evidence>
<evidence type="ECO:0000256" key="11">
    <source>
        <dbReference type="ARBA" id="ARBA00022842"/>
    </source>
</evidence>
<comment type="function">
    <text evidence="14 19">Joins adenosylcobinamide-GDP and alpha-ribazole to generate adenosylcobalamin (Ado-cobalamin). Also synthesizes adenosylcobalamin 5'-phosphate from adenosylcobinamide-GDP and alpha-ribazole 5'-phosphate.</text>
</comment>
<keyword evidence="13 19" id="KW-0472">Membrane</keyword>
<comment type="caution">
    <text evidence="20">The sequence shown here is derived from an EMBL/GenBank/DDBJ whole genome shotgun (WGS) entry which is preliminary data.</text>
</comment>
<evidence type="ECO:0000256" key="5">
    <source>
        <dbReference type="ARBA" id="ARBA00013200"/>
    </source>
</evidence>
<keyword evidence="7 19" id="KW-1003">Cell membrane</keyword>
<evidence type="ECO:0000256" key="10">
    <source>
        <dbReference type="ARBA" id="ARBA00022692"/>
    </source>
</evidence>
<evidence type="ECO:0000256" key="12">
    <source>
        <dbReference type="ARBA" id="ARBA00022989"/>
    </source>
</evidence>
<evidence type="ECO:0000256" key="8">
    <source>
        <dbReference type="ARBA" id="ARBA00022573"/>
    </source>
</evidence>
<evidence type="ECO:0000256" key="6">
    <source>
        <dbReference type="ARBA" id="ARBA00015850"/>
    </source>
</evidence>
<dbReference type="HAMAP" id="MF_00719">
    <property type="entry name" value="CobS"/>
    <property type="match status" value="1"/>
</dbReference>
<feature type="transmembrane region" description="Helical" evidence="19">
    <location>
        <begin position="110"/>
        <end position="129"/>
    </location>
</feature>
<comment type="cofactor">
    <cofactor evidence="1 19">
        <name>Mg(2+)</name>
        <dbReference type="ChEBI" id="CHEBI:18420"/>
    </cofactor>
</comment>
<reference evidence="20 21" key="1">
    <citation type="submission" date="2024-08" db="EMBL/GenBank/DDBJ databases">
        <title>Clostridium lapicellarii sp. nov., and Clostridium renhuaiense sp. nov., two species isolated from the mud in a fermentation cellar used for producing sauce-flavour Chinese liquors.</title>
        <authorList>
            <person name="Yang F."/>
            <person name="Wang H."/>
            <person name="Chen L.Q."/>
            <person name="Zhou N."/>
            <person name="Lu J.J."/>
            <person name="Pu X.X."/>
            <person name="Wan B."/>
            <person name="Wang L."/>
            <person name="Liu S.J."/>
        </authorList>
    </citation>
    <scope>NUCLEOTIDE SEQUENCE [LARGE SCALE GENOMIC DNA]</scope>
    <source>
        <strain evidence="20 21">MT-5</strain>
    </source>
</reference>
<evidence type="ECO:0000256" key="17">
    <source>
        <dbReference type="ARBA" id="ARBA00048623"/>
    </source>
</evidence>
<dbReference type="EMBL" id="JBGEWD010000019">
    <property type="protein sequence ID" value="MEY8001465.1"/>
    <property type="molecule type" value="Genomic_DNA"/>
</dbReference>
<dbReference type="NCBIfam" id="TIGR00317">
    <property type="entry name" value="cobS"/>
    <property type="match status" value="1"/>
</dbReference>
<comment type="catalytic activity">
    <reaction evidence="17 19">
        <text>alpha-ribazole + adenosylcob(III)inamide-GDP = adenosylcob(III)alamin + GMP + H(+)</text>
        <dbReference type="Rhea" id="RHEA:16049"/>
        <dbReference type="ChEBI" id="CHEBI:10329"/>
        <dbReference type="ChEBI" id="CHEBI:15378"/>
        <dbReference type="ChEBI" id="CHEBI:18408"/>
        <dbReference type="ChEBI" id="CHEBI:58115"/>
        <dbReference type="ChEBI" id="CHEBI:60487"/>
        <dbReference type="EC" id="2.7.8.26"/>
    </reaction>
</comment>
<dbReference type="InterPro" id="IPR003805">
    <property type="entry name" value="CobS"/>
</dbReference>
<evidence type="ECO:0000256" key="19">
    <source>
        <dbReference type="HAMAP-Rule" id="MF_00719"/>
    </source>
</evidence>
<evidence type="ECO:0000256" key="1">
    <source>
        <dbReference type="ARBA" id="ARBA00001946"/>
    </source>
</evidence>
<dbReference type="PANTHER" id="PTHR34148:SF1">
    <property type="entry name" value="ADENOSYLCOBINAMIDE-GDP RIBAZOLETRANSFERASE"/>
    <property type="match status" value="1"/>
</dbReference>
<evidence type="ECO:0000256" key="18">
    <source>
        <dbReference type="ARBA" id="ARBA00049504"/>
    </source>
</evidence>
<evidence type="ECO:0000256" key="14">
    <source>
        <dbReference type="ARBA" id="ARBA00025228"/>
    </source>
</evidence>
<name>A0ABV4BSI1_9CLOT</name>
<evidence type="ECO:0000256" key="13">
    <source>
        <dbReference type="ARBA" id="ARBA00023136"/>
    </source>
</evidence>
<gene>
    <name evidence="19 20" type="primary">cobS</name>
    <name evidence="20" type="ORF">AB8U03_14890</name>
</gene>
<proteinExistence type="inferred from homology"/>
<accession>A0ABV4BSI1</accession>
<dbReference type="GO" id="GO:0051073">
    <property type="term" value="F:adenosylcobinamide-GDP ribazoletransferase activity"/>
    <property type="evidence" value="ECO:0007669"/>
    <property type="project" value="UniProtKB-EC"/>
</dbReference>
<evidence type="ECO:0000313" key="21">
    <source>
        <dbReference type="Proteomes" id="UP001564657"/>
    </source>
</evidence>
<dbReference type="EC" id="2.7.8.26" evidence="5 19"/>
<keyword evidence="21" id="KW-1185">Reference proteome</keyword>
<keyword evidence="8 19" id="KW-0169">Cobalamin biosynthesis</keyword>
<comment type="subcellular location">
    <subcellularLocation>
        <location evidence="2 19">Cell membrane</location>
        <topology evidence="2 19">Multi-pass membrane protein</topology>
    </subcellularLocation>
</comment>
<feature type="transmembrane region" description="Helical" evidence="19">
    <location>
        <begin position="58"/>
        <end position="80"/>
    </location>
</feature>
<evidence type="ECO:0000256" key="15">
    <source>
        <dbReference type="ARBA" id="ARBA00032605"/>
    </source>
</evidence>
<feature type="transmembrane region" description="Helical" evidence="19">
    <location>
        <begin position="200"/>
        <end position="219"/>
    </location>
</feature>